<name>A0A914CM62_9BILA</name>
<evidence type="ECO:0000313" key="1">
    <source>
        <dbReference type="Proteomes" id="UP000887540"/>
    </source>
</evidence>
<protein>
    <submittedName>
        <fullName evidence="2">Uncharacterized protein</fullName>
    </submittedName>
</protein>
<proteinExistence type="predicted"/>
<keyword evidence="1" id="KW-1185">Reference proteome</keyword>
<evidence type="ECO:0000313" key="2">
    <source>
        <dbReference type="WBParaSite" id="ACRNAN_scaffold12341.g24888.t1"/>
    </source>
</evidence>
<reference evidence="2" key="1">
    <citation type="submission" date="2022-11" db="UniProtKB">
        <authorList>
            <consortium name="WormBaseParasite"/>
        </authorList>
    </citation>
    <scope>IDENTIFICATION</scope>
</reference>
<organism evidence="1 2">
    <name type="scientific">Acrobeloides nanus</name>
    <dbReference type="NCBI Taxonomy" id="290746"/>
    <lineage>
        <taxon>Eukaryota</taxon>
        <taxon>Metazoa</taxon>
        <taxon>Ecdysozoa</taxon>
        <taxon>Nematoda</taxon>
        <taxon>Chromadorea</taxon>
        <taxon>Rhabditida</taxon>
        <taxon>Tylenchina</taxon>
        <taxon>Cephalobomorpha</taxon>
        <taxon>Cephaloboidea</taxon>
        <taxon>Cephalobidae</taxon>
        <taxon>Acrobeloides</taxon>
    </lineage>
</organism>
<dbReference type="Proteomes" id="UP000887540">
    <property type="component" value="Unplaced"/>
</dbReference>
<sequence length="87" mass="10661">MEECYISKPLDILDDPEFSTNELKEKIANLIYKLQFRMNKDSYANVEINFKFLRIQQCESTTPSYYPIYPYGYHELEDEDFRFYQYI</sequence>
<dbReference type="AlphaFoldDB" id="A0A914CM62"/>
<accession>A0A914CM62</accession>
<dbReference type="WBParaSite" id="ACRNAN_scaffold12341.g24888.t1">
    <property type="protein sequence ID" value="ACRNAN_scaffold12341.g24888.t1"/>
    <property type="gene ID" value="ACRNAN_scaffold12341.g24888"/>
</dbReference>